<dbReference type="Proteomes" id="UP001265259">
    <property type="component" value="Unassembled WGS sequence"/>
</dbReference>
<protein>
    <recommendedName>
        <fullName evidence="4">DUF3299 domain-containing protein</fullName>
    </recommendedName>
</protein>
<proteinExistence type="predicted"/>
<dbReference type="EMBL" id="JAVRHL010000003">
    <property type="protein sequence ID" value="MDT0683699.1"/>
    <property type="molecule type" value="Genomic_DNA"/>
</dbReference>
<feature type="signal peptide" evidence="1">
    <location>
        <begin position="1"/>
        <end position="27"/>
    </location>
</feature>
<organism evidence="2 3">
    <name type="scientific">Tropicimonas omnivorans</name>
    <dbReference type="NCBI Taxonomy" id="3075590"/>
    <lineage>
        <taxon>Bacteria</taxon>
        <taxon>Pseudomonadati</taxon>
        <taxon>Pseudomonadota</taxon>
        <taxon>Alphaproteobacteria</taxon>
        <taxon>Rhodobacterales</taxon>
        <taxon>Roseobacteraceae</taxon>
        <taxon>Tropicimonas</taxon>
    </lineage>
</organism>
<keyword evidence="1" id="KW-0732">Signal</keyword>
<evidence type="ECO:0000313" key="3">
    <source>
        <dbReference type="Proteomes" id="UP001265259"/>
    </source>
</evidence>
<dbReference type="RefSeq" id="WP_311692486.1">
    <property type="nucleotide sequence ID" value="NZ_JAVRHL010000003.1"/>
</dbReference>
<feature type="chain" id="PRO_5045450556" description="DUF3299 domain-containing protein" evidence="1">
    <location>
        <begin position="28"/>
        <end position="155"/>
    </location>
</feature>
<name>A0ABU3DJI8_9RHOB</name>
<keyword evidence="3" id="KW-1185">Reference proteome</keyword>
<evidence type="ECO:0000313" key="2">
    <source>
        <dbReference type="EMBL" id="MDT0683699.1"/>
    </source>
</evidence>
<comment type="caution">
    <text evidence="2">The sequence shown here is derived from an EMBL/GenBank/DDBJ whole genome shotgun (WGS) entry which is preliminary data.</text>
</comment>
<sequence>MQTRRSIPTLATITSLALAAAALPAAADPAGWDILTSVELSESVGEDGEWRAAKVFPEALRAAAEETFSVTGYYVPIVPEAYTTTFLIVPTPEDCPFCGGKGGFGTSLEVTTAAPIADMPEGTELTVSGTLELMDDPQTFQSMRLTGARVTGPTS</sequence>
<evidence type="ECO:0008006" key="4">
    <source>
        <dbReference type="Google" id="ProtNLM"/>
    </source>
</evidence>
<reference evidence="2 3" key="1">
    <citation type="submission" date="2023-09" db="EMBL/GenBank/DDBJ databases">
        <authorList>
            <person name="Rey-Velasco X."/>
        </authorList>
    </citation>
    <scope>NUCLEOTIDE SEQUENCE [LARGE SCALE GENOMIC DNA]</scope>
    <source>
        <strain evidence="2 3">F158</strain>
    </source>
</reference>
<gene>
    <name evidence="2" type="ORF">RM543_13485</name>
</gene>
<evidence type="ECO:0000256" key="1">
    <source>
        <dbReference type="SAM" id="SignalP"/>
    </source>
</evidence>
<accession>A0ABU3DJI8</accession>